<sequence length="423" mass="44606">MHQIGSGMYVSGRAPDPDKKRERRQLSSGSVATPPYTGGDVSRSGELGRMFDVAAAAWLSQSQAPSPASSSRRSSGPLQQPPGPSAPSPAASGPLSQLSHSGLLVGPSPSPGPSPARAGSSSSWRKKKAGRMRFKDAAAAAAPVVARGRARLGVPFACYVLVLVAAAGVVGAGVFCLVAWRRWEALAAACGVVAFAAALFSWNVARCAAEVERFFRRSPDTVFDDGQGDCLPVGELVKITGQVTCGRVPVGACFHDGARCVFTSVQMYGRRGWAWACCCRRWQLKHSEARSTNFYISDRNSGRRFYVRAGEGGAKMTWMIKKNTVSFDGGDSKGAPRRSLENWAASHGLSCAGAVRVEEGFIREGDTASVIGVLKKHHACDIVDAPAGVVATGCQPARCMFPVLVEGLVLIGSDDPDEAVYMV</sequence>
<proteinExistence type="predicted"/>
<dbReference type="OrthoDB" id="1899156at2759"/>
<dbReference type="EMBL" id="CM000880">
    <property type="protein sequence ID" value="PNT75591.1"/>
    <property type="molecule type" value="Genomic_DNA"/>
</dbReference>
<dbReference type="EnsemblPlants" id="PNT75591">
    <property type="protein sequence ID" value="PNT75591"/>
    <property type="gene ID" value="BRADI_1g35357v3"/>
</dbReference>
<feature type="transmembrane region" description="Helical" evidence="2">
    <location>
        <begin position="156"/>
        <end position="180"/>
    </location>
</feature>
<name>A0A0Q3K027_BRADI</name>
<keyword evidence="2" id="KW-0472">Membrane</keyword>
<dbReference type="ExpressionAtlas" id="A0A0Q3K027">
    <property type="expression patterns" value="baseline"/>
</dbReference>
<keyword evidence="2" id="KW-1133">Transmembrane helix</keyword>
<keyword evidence="2" id="KW-0812">Transmembrane</keyword>
<dbReference type="Gramene" id="PNT75587">
    <property type="protein sequence ID" value="PNT75587"/>
    <property type="gene ID" value="BRADI_1g35357v3"/>
</dbReference>
<feature type="region of interest" description="Disordered" evidence="1">
    <location>
        <begin position="60"/>
        <end position="125"/>
    </location>
</feature>
<dbReference type="KEGG" id="bdi:100838956"/>
<dbReference type="Proteomes" id="UP000008810">
    <property type="component" value="Chromosome 1"/>
</dbReference>
<dbReference type="PANTHER" id="PTHR33709:SF17">
    <property type="entry name" value="UBIQUITIN-SPECIFIC PROTEASE FAMILY C19-RELATED PROTEIN"/>
    <property type="match status" value="1"/>
</dbReference>
<protein>
    <submittedName>
        <fullName evidence="3 4">Uncharacterized protein</fullName>
    </submittedName>
</protein>
<keyword evidence="5" id="KW-1185">Reference proteome</keyword>
<feature type="compositionally biased region" description="Low complexity" evidence="1">
    <location>
        <begin position="60"/>
        <end position="78"/>
    </location>
</feature>
<dbReference type="EMBL" id="CM000880">
    <property type="protein sequence ID" value="PNT75588.1"/>
    <property type="molecule type" value="Genomic_DNA"/>
</dbReference>
<dbReference type="GeneID" id="100838956"/>
<dbReference type="EnsemblPlants" id="PNT75587">
    <property type="protein sequence ID" value="PNT75587"/>
    <property type="gene ID" value="BRADI_1g35357v3"/>
</dbReference>
<dbReference type="RefSeq" id="XP_003560553.1">
    <property type="nucleotide sequence ID" value="XM_003560505.4"/>
</dbReference>
<accession>A0A0Q3K027</accession>
<dbReference type="EMBL" id="CM000880">
    <property type="protein sequence ID" value="PNT75587.1"/>
    <property type="molecule type" value="Genomic_DNA"/>
</dbReference>
<dbReference type="PANTHER" id="PTHR33709">
    <property type="entry name" value="OSJNBA0035M09.9 PROTEIN"/>
    <property type="match status" value="1"/>
</dbReference>
<dbReference type="EMBL" id="CM000880">
    <property type="protein sequence ID" value="KQK17564.1"/>
    <property type="molecule type" value="Genomic_DNA"/>
</dbReference>
<dbReference type="STRING" id="15368.A0A0Q3K027"/>
<evidence type="ECO:0000313" key="3">
    <source>
        <dbReference type="EMBL" id="KQK17564.1"/>
    </source>
</evidence>
<evidence type="ECO:0000256" key="2">
    <source>
        <dbReference type="SAM" id="Phobius"/>
    </source>
</evidence>
<evidence type="ECO:0000313" key="4">
    <source>
        <dbReference type="EnsemblPlants" id="KQK17564"/>
    </source>
</evidence>
<feature type="compositionally biased region" description="Low complexity" evidence="1">
    <location>
        <begin position="88"/>
        <end position="107"/>
    </location>
</feature>
<reference evidence="3 4" key="1">
    <citation type="journal article" date="2010" name="Nature">
        <title>Genome sequencing and analysis of the model grass Brachypodium distachyon.</title>
        <authorList>
            <consortium name="International Brachypodium Initiative"/>
        </authorList>
    </citation>
    <scope>NUCLEOTIDE SEQUENCE [LARGE SCALE GENOMIC DNA]</scope>
    <source>
        <strain evidence="3 4">Bd21</strain>
    </source>
</reference>
<dbReference type="Gramene" id="PNT75591">
    <property type="protein sequence ID" value="PNT75591"/>
    <property type="gene ID" value="BRADI_1g35357v3"/>
</dbReference>
<dbReference type="Gramene" id="PNT75588">
    <property type="protein sequence ID" value="PNT75588"/>
    <property type="gene ID" value="BRADI_1g35357v3"/>
</dbReference>
<dbReference type="Gramene" id="KQK17564">
    <property type="protein sequence ID" value="KQK17564"/>
    <property type="gene ID" value="BRADI_1g35357v3"/>
</dbReference>
<reference evidence="3" key="2">
    <citation type="submission" date="2017-06" db="EMBL/GenBank/DDBJ databases">
        <title>WGS assembly of Brachypodium distachyon.</title>
        <authorList>
            <consortium name="The International Brachypodium Initiative"/>
            <person name="Lucas S."/>
            <person name="Harmon-Smith M."/>
            <person name="Lail K."/>
            <person name="Tice H."/>
            <person name="Grimwood J."/>
            <person name="Bruce D."/>
            <person name="Barry K."/>
            <person name="Shu S."/>
            <person name="Lindquist E."/>
            <person name="Wang M."/>
            <person name="Pitluck S."/>
            <person name="Vogel J.P."/>
            <person name="Garvin D.F."/>
            <person name="Mockler T.C."/>
            <person name="Schmutz J."/>
            <person name="Rokhsar D."/>
            <person name="Bevan M.W."/>
        </authorList>
    </citation>
    <scope>NUCLEOTIDE SEQUENCE</scope>
    <source>
        <strain evidence="3">Bd21</strain>
    </source>
</reference>
<feature type="region of interest" description="Disordered" evidence="1">
    <location>
        <begin position="1"/>
        <end position="45"/>
    </location>
</feature>
<feature type="transmembrane region" description="Helical" evidence="2">
    <location>
        <begin position="186"/>
        <end position="205"/>
    </location>
</feature>
<reference evidence="4" key="3">
    <citation type="submission" date="2018-08" db="UniProtKB">
        <authorList>
            <consortium name="EnsemblPlants"/>
        </authorList>
    </citation>
    <scope>IDENTIFICATION</scope>
    <source>
        <strain evidence="4">cv. Bd21</strain>
    </source>
</reference>
<dbReference type="AlphaFoldDB" id="A0A0Q3K027"/>
<dbReference type="EnsemblPlants" id="KQK17564">
    <property type="protein sequence ID" value="KQK17564"/>
    <property type="gene ID" value="BRADI_1g35357v3"/>
</dbReference>
<gene>
    <name evidence="4" type="primary">LOC100838956</name>
    <name evidence="3" type="ORF">BRADI_1g35357v3</name>
</gene>
<evidence type="ECO:0000256" key="1">
    <source>
        <dbReference type="SAM" id="MobiDB-lite"/>
    </source>
</evidence>
<dbReference type="EnsemblPlants" id="PNT75588">
    <property type="protein sequence ID" value="PNT75588"/>
    <property type="gene ID" value="BRADI_1g35357v3"/>
</dbReference>
<dbReference type="InterPro" id="IPR040339">
    <property type="entry name" value="At1g16860-like"/>
</dbReference>
<evidence type="ECO:0000313" key="5">
    <source>
        <dbReference type="Proteomes" id="UP000008810"/>
    </source>
</evidence>
<organism evidence="3">
    <name type="scientific">Brachypodium distachyon</name>
    <name type="common">Purple false brome</name>
    <name type="synonym">Trachynia distachya</name>
    <dbReference type="NCBI Taxonomy" id="15368"/>
    <lineage>
        <taxon>Eukaryota</taxon>
        <taxon>Viridiplantae</taxon>
        <taxon>Streptophyta</taxon>
        <taxon>Embryophyta</taxon>
        <taxon>Tracheophyta</taxon>
        <taxon>Spermatophyta</taxon>
        <taxon>Magnoliopsida</taxon>
        <taxon>Liliopsida</taxon>
        <taxon>Poales</taxon>
        <taxon>Poaceae</taxon>
        <taxon>BOP clade</taxon>
        <taxon>Pooideae</taxon>
        <taxon>Stipodae</taxon>
        <taxon>Brachypodieae</taxon>
        <taxon>Brachypodium</taxon>
    </lineage>
</organism>